<dbReference type="Proteomes" id="UP000318693">
    <property type="component" value="Unassembled WGS sequence"/>
</dbReference>
<evidence type="ECO:0000256" key="1">
    <source>
        <dbReference type="SAM" id="MobiDB-lite"/>
    </source>
</evidence>
<feature type="compositionally biased region" description="Gly residues" evidence="1">
    <location>
        <begin position="189"/>
        <end position="205"/>
    </location>
</feature>
<proteinExistence type="predicted"/>
<dbReference type="PANTHER" id="PTHR33490:SF7">
    <property type="entry name" value="BLR2979 PROTEIN"/>
    <property type="match status" value="1"/>
</dbReference>
<dbReference type="Gene3D" id="3.10.620.30">
    <property type="match status" value="1"/>
</dbReference>
<dbReference type="SMART" id="SM00460">
    <property type="entry name" value="TGc"/>
    <property type="match status" value="1"/>
</dbReference>
<dbReference type="InterPro" id="IPR013589">
    <property type="entry name" value="Bac_transglu_N"/>
</dbReference>
<feature type="region of interest" description="Disordered" evidence="1">
    <location>
        <begin position="188"/>
        <end position="212"/>
    </location>
</feature>
<evidence type="ECO:0000313" key="4">
    <source>
        <dbReference type="Proteomes" id="UP000318693"/>
    </source>
</evidence>
<dbReference type="InterPro" id="IPR002931">
    <property type="entry name" value="Transglutaminase-like"/>
</dbReference>
<dbReference type="Pfam" id="PF01841">
    <property type="entry name" value="Transglut_core"/>
    <property type="match status" value="1"/>
</dbReference>
<dbReference type="AlphaFoldDB" id="A0A552WWA1"/>
<reference evidence="3 4" key="1">
    <citation type="submission" date="2019-07" db="EMBL/GenBank/DDBJ databases">
        <title>Georgenia wutianyii sp. nov. and Georgenia *** sp. nov. isolated from plateau pika (Ochotona curzoniae) in the Qinghai-Tibet plateau of China.</title>
        <authorList>
            <person name="Tian Z."/>
        </authorList>
    </citation>
    <scope>NUCLEOTIDE SEQUENCE [LARGE SCALE GENOMIC DNA]</scope>
    <source>
        <strain evidence="3 4">Z446</strain>
    </source>
</reference>
<dbReference type="InterPro" id="IPR038765">
    <property type="entry name" value="Papain-like_cys_pep_sf"/>
</dbReference>
<dbReference type="EMBL" id="VJXR01000005">
    <property type="protein sequence ID" value="TRW46966.1"/>
    <property type="molecule type" value="Genomic_DNA"/>
</dbReference>
<dbReference type="Pfam" id="PF08379">
    <property type="entry name" value="Bact_transglu_N"/>
    <property type="match status" value="1"/>
</dbReference>
<comment type="caution">
    <text evidence="3">The sequence shown here is derived from an EMBL/GenBank/DDBJ whole genome shotgun (WGS) entry which is preliminary data.</text>
</comment>
<sequence length="346" mass="36487">MSRTPSRRGAGHERSYRLVHRTRYTYRAPVTTSYGLAMLLPREWSGQRVHRASLTFLPAAAETAEHRDLHGNRVSYFRVAAEHTSLDVVASSLVTITRRPLDLANTVQVPWERAVASVSGMRATGQGEQGEGPTAVLAVVESALASQLVVPDEAVREYAMPSFGPTTALVRVVAELAGRIHRDVPDTPIGGGSAVAGNGLAGDGRGSASPSHALTRRFGSSADRAHLLVASLRSMGLAARYVAGYVARGVDVGGADGHDDRADGHHDGPDAGTGGCVRSWAAVWLPGGGWVHVDPTGARFIDNRYIVLGWGRDQADVQPLRGVVYGGDAGSPADELELEVVPSPAS</sequence>
<protein>
    <submittedName>
        <fullName evidence="3">Transglutaminase family protein</fullName>
    </submittedName>
</protein>
<organism evidence="3 4">
    <name type="scientific">Georgenia yuyongxinii</name>
    <dbReference type="NCBI Taxonomy" id="2589797"/>
    <lineage>
        <taxon>Bacteria</taxon>
        <taxon>Bacillati</taxon>
        <taxon>Actinomycetota</taxon>
        <taxon>Actinomycetes</taxon>
        <taxon>Micrococcales</taxon>
        <taxon>Bogoriellaceae</taxon>
        <taxon>Georgenia</taxon>
    </lineage>
</organism>
<accession>A0A552WWA1</accession>
<feature type="domain" description="Transglutaminase-like" evidence="2">
    <location>
        <begin position="213"/>
        <end position="297"/>
    </location>
</feature>
<keyword evidence="4" id="KW-1185">Reference proteome</keyword>
<dbReference type="SUPFAM" id="SSF54001">
    <property type="entry name" value="Cysteine proteinases"/>
    <property type="match status" value="1"/>
</dbReference>
<dbReference type="PANTHER" id="PTHR33490">
    <property type="entry name" value="BLR5614 PROTEIN-RELATED"/>
    <property type="match status" value="1"/>
</dbReference>
<evidence type="ECO:0000259" key="2">
    <source>
        <dbReference type="SMART" id="SM00460"/>
    </source>
</evidence>
<name>A0A552WWA1_9MICO</name>
<evidence type="ECO:0000313" key="3">
    <source>
        <dbReference type="EMBL" id="TRW46966.1"/>
    </source>
</evidence>
<gene>
    <name evidence="3" type="ORF">FJ693_03005</name>
</gene>
<dbReference type="RefSeq" id="WP_143417056.1">
    <property type="nucleotide sequence ID" value="NZ_VJXR01000005.1"/>
</dbReference>